<evidence type="ECO:0000256" key="3">
    <source>
        <dbReference type="ARBA" id="ARBA00022448"/>
    </source>
</evidence>
<dbReference type="Proteomes" id="UP000094236">
    <property type="component" value="Unassembled WGS sequence"/>
</dbReference>
<evidence type="ECO:0000256" key="5">
    <source>
        <dbReference type="ARBA" id="ARBA00022517"/>
    </source>
</evidence>
<name>A0A1E4TP69_PACTA</name>
<dbReference type="GO" id="GO:0000055">
    <property type="term" value="P:ribosomal large subunit export from nucleus"/>
    <property type="evidence" value="ECO:0007669"/>
    <property type="project" value="TreeGrafter"/>
</dbReference>
<dbReference type="InterPro" id="IPR053278">
    <property type="entry name" value="Pre-60S_factor_ECM1"/>
</dbReference>
<dbReference type="GO" id="GO:0030687">
    <property type="term" value="C:preribosome, large subunit precursor"/>
    <property type="evidence" value="ECO:0007669"/>
    <property type="project" value="TreeGrafter"/>
</dbReference>
<dbReference type="STRING" id="669874.A0A1E4TP69"/>
<keyword evidence="5" id="KW-0690">Ribosome biogenesis</keyword>
<evidence type="ECO:0000313" key="7">
    <source>
        <dbReference type="EMBL" id="ODV93537.1"/>
    </source>
</evidence>
<dbReference type="OrthoDB" id="4068492at2759"/>
<dbReference type="GO" id="GO:0005730">
    <property type="term" value="C:nucleolus"/>
    <property type="evidence" value="ECO:0007669"/>
    <property type="project" value="TreeGrafter"/>
</dbReference>
<keyword evidence="4" id="KW-0963">Cytoplasm</keyword>
<keyword evidence="8" id="KW-1185">Reference proteome</keyword>
<feature type="non-terminal residue" evidence="7">
    <location>
        <position position="1"/>
    </location>
</feature>
<dbReference type="PANTHER" id="PTHR28280">
    <property type="entry name" value="SHUTTLING PRE-60S FACTOR ECM1"/>
    <property type="match status" value="1"/>
</dbReference>
<dbReference type="GO" id="GO:0005737">
    <property type="term" value="C:cytoplasm"/>
    <property type="evidence" value="ECO:0007669"/>
    <property type="project" value="UniProtKB-SubCell"/>
</dbReference>
<evidence type="ECO:0000256" key="6">
    <source>
        <dbReference type="ARBA" id="ARBA00023242"/>
    </source>
</evidence>
<keyword evidence="3" id="KW-0813">Transport</keyword>
<feature type="non-terminal residue" evidence="7">
    <location>
        <position position="108"/>
    </location>
</feature>
<evidence type="ECO:0000256" key="2">
    <source>
        <dbReference type="ARBA" id="ARBA00004496"/>
    </source>
</evidence>
<protein>
    <submittedName>
        <fullName evidence="7">Uncharacterized protein</fullName>
    </submittedName>
</protein>
<dbReference type="Pfam" id="PF09135">
    <property type="entry name" value="Alb1"/>
    <property type="match status" value="1"/>
</dbReference>
<dbReference type="PANTHER" id="PTHR28280:SF1">
    <property type="entry name" value="SHUTTLING PRE-60S FACTOR ECM1"/>
    <property type="match status" value="1"/>
</dbReference>
<evidence type="ECO:0000256" key="4">
    <source>
        <dbReference type="ARBA" id="ARBA00022490"/>
    </source>
</evidence>
<gene>
    <name evidence="7" type="ORF">PACTADRAFT_21227</name>
</gene>
<comment type="subcellular location">
    <subcellularLocation>
        <location evidence="2">Cytoplasm</location>
    </subcellularLocation>
    <subcellularLocation>
        <location evidence="1">Nucleus</location>
    </subcellularLocation>
</comment>
<reference evidence="8" key="1">
    <citation type="submission" date="2016-05" db="EMBL/GenBank/DDBJ databases">
        <title>Comparative genomics of biotechnologically important yeasts.</title>
        <authorList>
            <consortium name="DOE Joint Genome Institute"/>
            <person name="Riley R."/>
            <person name="Haridas S."/>
            <person name="Wolfe K.H."/>
            <person name="Lopes M.R."/>
            <person name="Hittinger C.T."/>
            <person name="Goker M."/>
            <person name="Salamov A."/>
            <person name="Wisecaver J."/>
            <person name="Long T.M."/>
            <person name="Aerts A.L."/>
            <person name="Barry K."/>
            <person name="Choi C."/>
            <person name="Clum A."/>
            <person name="Coughlan A.Y."/>
            <person name="Deshpande S."/>
            <person name="Douglass A.P."/>
            <person name="Hanson S.J."/>
            <person name="Klenk H.-P."/>
            <person name="Labutti K."/>
            <person name="Lapidus A."/>
            <person name="Lindquist E."/>
            <person name="Lipzen A."/>
            <person name="Meier-Kolthoff J.P."/>
            <person name="Ohm R.A."/>
            <person name="Otillar R.P."/>
            <person name="Pangilinan J."/>
            <person name="Peng Y."/>
            <person name="Rokas A."/>
            <person name="Rosa C.A."/>
            <person name="Scheuner C."/>
            <person name="Sibirny A.A."/>
            <person name="Slot J.C."/>
            <person name="Stielow J.B."/>
            <person name="Sun H."/>
            <person name="Kurtzman C.P."/>
            <person name="Blackwell M."/>
            <person name="Grigoriev I.V."/>
            <person name="Jeffries T.W."/>
        </authorList>
    </citation>
    <scope>NUCLEOTIDE SEQUENCE [LARGE SCALE GENOMIC DNA]</scope>
    <source>
        <strain evidence="8">NRRL Y-2460</strain>
    </source>
</reference>
<accession>A0A1E4TP69</accession>
<dbReference type="InterPro" id="IPR022784">
    <property type="entry name" value="Ribosome_bgen_Alb1"/>
</dbReference>
<dbReference type="EMBL" id="KV454018">
    <property type="protein sequence ID" value="ODV93537.1"/>
    <property type="molecule type" value="Genomic_DNA"/>
</dbReference>
<evidence type="ECO:0000256" key="1">
    <source>
        <dbReference type="ARBA" id="ARBA00004123"/>
    </source>
</evidence>
<sequence>VSKHSRAARRGEIKDAAEAKSLSKIPRAENTNIASSIIRLAAKNEGLLQKKMGKNKTRGQPTRIVKERKQKALKMDGKLTFKIEQSLERAKNVQFSRKSGWDSINKNI</sequence>
<organism evidence="7 8">
    <name type="scientific">Pachysolen tannophilus NRRL Y-2460</name>
    <dbReference type="NCBI Taxonomy" id="669874"/>
    <lineage>
        <taxon>Eukaryota</taxon>
        <taxon>Fungi</taxon>
        <taxon>Dikarya</taxon>
        <taxon>Ascomycota</taxon>
        <taxon>Saccharomycotina</taxon>
        <taxon>Pichiomycetes</taxon>
        <taxon>Pachysolenaceae</taxon>
        <taxon>Pachysolen</taxon>
    </lineage>
</organism>
<proteinExistence type="predicted"/>
<evidence type="ECO:0000313" key="8">
    <source>
        <dbReference type="Proteomes" id="UP000094236"/>
    </source>
</evidence>
<keyword evidence="6" id="KW-0539">Nucleus</keyword>
<dbReference type="AlphaFoldDB" id="A0A1E4TP69"/>